<organism evidence="2 3">
    <name type="scientific">Parasitella parasitica</name>
    <dbReference type="NCBI Taxonomy" id="35722"/>
    <lineage>
        <taxon>Eukaryota</taxon>
        <taxon>Fungi</taxon>
        <taxon>Fungi incertae sedis</taxon>
        <taxon>Mucoromycota</taxon>
        <taxon>Mucoromycotina</taxon>
        <taxon>Mucoromycetes</taxon>
        <taxon>Mucorales</taxon>
        <taxon>Mucorineae</taxon>
        <taxon>Mucoraceae</taxon>
        <taxon>Parasitella</taxon>
    </lineage>
</organism>
<proteinExistence type="predicted"/>
<sequence>MSLAILNNSNKHTAINANTDDTTLDARRRQVIKKKVLAIGKMSRSYTVLTEHPELVQRLKSLSNGKLPIGILATGEEGIQEAIRQKTMSIELSKIKEEKDSVLSNQPTPNCTSTRGHV</sequence>
<accession>A0A0B7NP31</accession>
<dbReference type="EMBL" id="LN733608">
    <property type="protein sequence ID" value="CEP17118.1"/>
    <property type="molecule type" value="Genomic_DNA"/>
</dbReference>
<reference evidence="2 3" key="1">
    <citation type="submission" date="2014-09" db="EMBL/GenBank/DDBJ databases">
        <authorList>
            <person name="Ellenberger Sabrina"/>
        </authorList>
    </citation>
    <scope>NUCLEOTIDE SEQUENCE [LARGE SCALE GENOMIC DNA]</scope>
    <source>
        <strain evidence="2 3">CBS 412.66</strain>
    </source>
</reference>
<name>A0A0B7NP31_9FUNG</name>
<keyword evidence="3" id="KW-1185">Reference proteome</keyword>
<feature type="compositionally biased region" description="Polar residues" evidence="1">
    <location>
        <begin position="102"/>
        <end position="118"/>
    </location>
</feature>
<dbReference type="Proteomes" id="UP000054107">
    <property type="component" value="Unassembled WGS sequence"/>
</dbReference>
<gene>
    <name evidence="2" type="primary">PARPA_11410.1 scaffold 44101</name>
</gene>
<dbReference type="OrthoDB" id="5593063at2759"/>
<evidence type="ECO:0000313" key="2">
    <source>
        <dbReference type="EMBL" id="CEP17118.1"/>
    </source>
</evidence>
<evidence type="ECO:0000256" key="1">
    <source>
        <dbReference type="SAM" id="MobiDB-lite"/>
    </source>
</evidence>
<dbReference type="AlphaFoldDB" id="A0A0B7NP31"/>
<evidence type="ECO:0000313" key="3">
    <source>
        <dbReference type="Proteomes" id="UP000054107"/>
    </source>
</evidence>
<dbReference type="STRING" id="35722.A0A0B7NP31"/>
<feature type="region of interest" description="Disordered" evidence="1">
    <location>
        <begin position="97"/>
        <end position="118"/>
    </location>
</feature>
<protein>
    <submittedName>
        <fullName evidence="2">Uncharacterized protein</fullName>
    </submittedName>
</protein>